<comment type="caution">
    <text evidence="1">The sequence shown here is derived from an EMBL/GenBank/DDBJ whole genome shotgun (WGS) entry which is preliminary data.</text>
</comment>
<sequence length="111" mass="12701">MYRSYIGKLKVSGLPLDRSGVDVTSLRRVALMKTSVSVSGAPFLWRYATSSWLGKIVLTTWNTTSSFIFIPRMFASLMTSHVFRKRTQLQCRTLQASTVTIWSWQPYSLRS</sequence>
<reference evidence="1" key="2">
    <citation type="submission" date="2020-11" db="EMBL/GenBank/DDBJ databases">
        <authorList>
            <person name="McCartney M.A."/>
            <person name="Auch B."/>
            <person name="Kono T."/>
            <person name="Mallez S."/>
            <person name="Becker A."/>
            <person name="Gohl D.M."/>
            <person name="Silverstein K.A.T."/>
            <person name="Koren S."/>
            <person name="Bechman K.B."/>
            <person name="Herman A."/>
            <person name="Abrahante J.E."/>
            <person name="Garbe J."/>
        </authorList>
    </citation>
    <scope>NUCLEOTIDE SEQUENCE</scope>
    <source>
        <strain evidence="1">Duluth1</strain>
        <tissue evidence="1">Whole animal</tissue>
    </source>
</reference>
<dbReference type="EMBL" id="JAIWYP010000004">
    <property type="protein sequence ID" value="KAH3841553.1"/>
    <property type="molecule type" value="Genomic_DNA"/>
</dbReference>
<name>A0A9D4KKI8_DREPO</name>
<gene>
    <name evidence="1" type="ORF">DPMN_115019</name>
</gene>
<dbReference type="AlphaFoldDB" id="A0A9D4KKI8"/>
<proteinExistence type="predicted"/>
<protein>
    <submittedName>
        <fullName evidence="1">Uncharacterized protein</fullName>
    </submittedName>
</protein>
<keyword evidence="2" id="KW-1185">Reference proteome</keyword>
<organism evidence="1 2">
    <name type="scientific">Dreissena polymorpha</name>
    <name type="common">Zebra mussel</name>
    <name type="synonym">Mytilus polymorpha</name>
    <dbReference type="NCBI Taxonomy" id="45954"/>
    <lineage>
        <taxon>Eukaryota</taxon>
        <taxon>Metazoa</taxon>
        <taxon>Spiralia</taxon>
        <taxon>Lophotrochozoa</taxon>
        <taxon>Mollusca</taxon>
        <taxon>Bivalvia</taxon>
        <taxon>Autobranchia</taxon>
        <taxon>Heteroconchia</taxon>
        <taxon>Euheterodonta</taxon>
        <taxon>Imparidentia</taxon>
        <taxon>Neoheterodontei</taxon>
        <taxon>Myida</taxon>
        <taxon>Dreissenoidea</taxon>
        <taxon>Dreissenidae</taxon>
        <taxon>Dreissena</taxon>
    </lineage>
</organism>
<dbReference type="Proteomes" id="UP000828390">
    <property type="component" value="Unassembled WGS sequence"/>
</dbReference>
<reference evidence="1" key="1">
    <citation type="journal article" date="2019" name="bioRxiv">
        <title>The Genome of the Zebra Mussel, Dreissena polymorpha: A Resource for Invasive Species Research.</title>
        <authorList>
            <person name="McCartney M.A."/>
            <person name="Auch B."/>
            <person name="Kono T."/>
            <person name="Mallez S."/>
            <person name="Zhang Y."/>
            <person name="Obille A."/>
            <person name="Becker A."/>
            <person name="Abrahante J.E."/>
            <person name="Garbe J."/>
            <person name="Badalamenti J.P."/>
            <person name="Herman A."/>
            <person name="Mangelson H."/>
            <person name="Liachko I."/>
            <person name="Sullivan S."/>
            <person name="Sone E.D."/>
            <person name="Koren S."/>
            <person name="Silverstein K.A.T."/>
            <person name="Beckman K.B."/>
            <person name="Gohl D.M."/>
        </authorList>
    </citation>
    <scope>NUCLEOTIDE SEQUENCE</scope>
    <source>
        <strain evidence="1">Duluth1</strain>
        <tissue evidence="1">Whole animal</tissue>
    </source>
</reference>
<evidence type="ECO:0000313" key="2">
    <source>
        <dbReference type="Proteomes" id="UP000828390"/>
    </source>
</evidence>
<accession>A0A9D4KKI8</accession>
<evidence type="ECO:0000313" key="1">
    <source>
        <dbReference type="EMBL" id="KAH3841553.1"/>
    </source>
</evidence>